<comment type="caution">
    <text evidence="2">The sequence shown here is derived from an EMBL/GenBank/DDBJ whole genome shotgun (WGS) entry which is preliminary data.</text>
</comment>
<dbReference type="OrthoDB" id="364892at2759"/>
<dbReference type="GO" id="GO:0003924">
    <property type="term" value="F:GTPase activity"/>
    <property type="evidence" value="ECO:0007669"/>
    <property type="project" value="InterPro"/>
</dbReference>
<name>A0A8S1LB54_9CILI</name>
<dbReference type="InterPro" id="IPR047041">
    <property type="entry name" value="BipA_GTP-bd_dom"/>
</dbReference>
<dbReference type="Pfam" id="PF21018">
    <property type="entry name" value="BipA_C"/>
    <property type="match status" value="1"/>
</dbReference>
<reference evidence="2" key="1">
    <citation type="submission" date="2021-01" db="EMBL/GenBank/DDBJ databases">
        <authorList>
            <consortium name="Genoscope - CEA"/>
            <person name="William W."/>
        </authorList>
    </citation>
    <scope>NUCLEOTIDE SEQUENCE</scope>
</reference>
<dbReference type="InterPro" id="IPR048876">
    <property type="entry name" value="BipA_C"/>
</dbReference>
<dbReference type="Pfam" id="PF00679">
    <property type="entry name" value="EFG_C"/>
    <property type="match status" value="1"/>
</dbReference>
<dbReference type="InterPro" id="IPR000640">
    <property type="entry name" value="EFG_V-like"/>
</dbReference>
<evidence type="ECO:0000259" key="1">
    <source>
        <dbReference type="PROSITE" id="PS51722"/>
    </source>
</evidence>
<protein>
    <recommendedName>
        <fullName evidence="1">Tr-type G domain-containing protein</fullName>
    </recommendedName>
</protein>
<feature type="domain" description="Tr-type G" evidence="1">
    <location>
        <begin position="42"/>
        <end position="233"/>
    </location>
</feature>
<dbReference type="InterPro" id="IPR031157">
    <property type="entry name" value="G_TR_CS"/>
</dbReference>
<proteinExistence type="predicted"/>
<dbReference type="Pfam" id="PF00009">
    <property type="entry name" value="GTP_EFTU"/>
    <property type="match status" value="1"/>
</dbReference>
<evidence type="ECO:0000313" key="3">
    <source>
        <dbReference type="Proteomes" id="UP000692954"/>
    </source>
</evidence>
<dbReference type="CDD" id="cd01891">
    <property type="entry name" value="TypA_BipA"/>
    <property type="match status" value="1"/>
</dbReference>
<accession>A0A8S1LB54</accession>
<sequence length="646" mass="71975">MLRTLRQFSSIFHRVPVRLFSSSVEVAPKDEILKILHSESRDIFRNVAIIAHVDHGKTTLVDALLRASGCANEYDSMDSNALEKEKGITILSKVTGVTFGGNKINIVDTPGHQDFGGEVERIMSMVDGVCLLVCATEGPMAQTRFVLQKALQSNLKPIVIINKVDRPSARPVEVEHEIFNLFCDLEAPSESLDYPLYFCSGKEGWVRKGSMEADKQGLEDVLETIVETIPPPQIGNETNFKMLVSQQESHPYYGKILIGKIHQGEVKLNDKILAVDQFGKLVETAKVLKILRRYGMQQLEMARAVAGDIVQVAGFNNAIVTNTLNEMGKNEVIPSIPIDPPMISVSIGVNTGPLAGKEGTKLNAQQIKDRLLKEGQSDVALQVLVKDKSDESACVQLLGRGDLHLAILLENMRREGFEMQVSPPQIVTKKCVDSGKTLEPIEKVSIEIDQQYMTGLIDKMSQRKAIYEDCINIDKTRVKLIFSAPTRGLVGLRAELINDTRGTAIMQQQFLGYQEYRGTLKKNLKGAIISMAAGICQGYALEDIQKFGPLFVKPGSKVYVGQVIGEHKLEQDIEVNPIREKKLTNVRTVLADEKISLFPPKIFSLEDVIAYIRDDELVEVTPKDLRIRKKELDSTLRKTQRKNQQK</sequence>
<dbReference type="InterPro" id="IPR000795">
    <property type="entry name" value="T_Tr_GTP-bd_dom"/>
</dbReference>
<dbReference type="GO" id="GO:1990904">
    <property type="term" value="C:ribonucleoprotein complex"/>
    <property type="evidence" value="ECO:0007669"/>
    <property type="project" value="TreeGrafter"/>
</dbReference>
<dbReference type="GO" id="GO:0005829">
    <property type="term" value="C:cytosol"/>
    <property type="evidence" value="ECO:0007669"/>
    <property type="project" value="TreeGrafter"/>
</dbReference>
<gene>
    <name evidence="2" type="ORF">PSON_ATCC_30995.1.T0190287</name>
</gene>
<dbReference type="InterPro" id="IPR035651">
    <property type="entry name" value="BipA_V"/>
</dbReference>
<keyword evidence="3" id="KW-1185">Reference proteome</keyword>
<dbReference type="AlphaFoldDB" id="A0A8S1LB54"/>
<dbReference type="PANTHER" id="PTHR42908:SF8">
    <property type="entry name" value="TR-TYPE G DOMAIN-CONTAINING PROTEIN"/>
    <property type="match status" value="1"/>
</dbReference>
<dbReference type="FunFam" id="3.40.50.300:FF:000055">
    <property type="entry name" value="GTP-binding protein TypA"/>
    <property type="match status" value="1"/>
</dbReference>
<dbReference type="NCBIfam" id="TIGR00231">
    <property type="entry name" value="small_GTP"/>
    <property type="match status" value="1"/>
</dbReference>
<dbReference type="PANTHER" id="PTHR42908">
    <property type="entry name" value="TRANSLATION ELONGATION FACTOR-RELATED"/>
    <property type="match status" value="1"/>
</dbReference>
<dbReference type="PROSITE" id="PS51722">
    <property type="entry name" value="G_TR_2"/>
    <property type="match status" value="1"/>
</dbReference>
<dbReference type="FunFam" id="3.30.70.240:FF:000002">
    <property type="entry name" value="GTP-binding protein TypA"/>
    <property type="match status" value="1"/>
</dbReference>
<dbReference type="InterPro" id="IPR005225">
    <property type="entry name" value="Small_GTP-bd"/>
</dbReference>
<dbReference type="GO" id="GO:0005525">
    <property type="term" value="F:GTP binding"/>
    <property type="evidence" value="ECO:0007669"/>
    <property type="project" value="InterPro"/>
</dbReference>
<dbReference type="CDD" id="cd03710">
    <property type="entry name" value="BipA_TypA_C"/>
    <property type="match status" value="1"/>
</dbReference>
<evidence type="ECO:0000313" key="2">
    <source>
        <dbReference type="EMBL" id="CAD8064777.1"/>
    </source>
</evidence>
<dbReference type="PROSITE" id="PS00301">
    <property type="entry name" value="G_TR_1"/>
    <property type="match status" value="1"/>
</dbReference>
<dbReference type="Proteomes" id="UP000692954">
    <property type="component" value="Unassembled WGS sequence"/>
</dbReference>
<dbReference type="EMBL" id="CAJJDN010000019">
    <property type="protein sequence ID" value="CAD8064777.1"/>
    <property type="molecule type" value="Genomic_DNA"/>
</dbReference>
<organism evidence="2 3">
    <name type="scientific">Paramecium sonneborni</name>
    <dbReference type="NCBI Taxonomy" id="65129"/>
    <lineage>
        <taxon>Eukaryota</taxon>
        <taxon>Sar</taxon>
        <taxon>Alveolata</taxon>
        <taxon>Ciliophora</taxon>
        <taxon>Intramacronucleata</taxon>
        <taxon>Oligohymenophorea</taxon>
        <taxon>Peniculida</taxon>
        <taxon>Parameciidae</taxon>
        <taxon>Paramecium</taxon>
    </lineage>
</organism>